<dbReference type="AlphaFoldDB" id="A0A517QUZ5"/>
<keyword evidence="3" id="KW-1185">Reference proteome</keyword>
<dbReference type="Pfam" id="PF09492">
    <property type="entry name" value="Pec_lyase"/>
    <property type="match status" value="1"/>
</dbReference>
<sequence precursor="true">MKSVFHMTLVLIVSSFSTVNAQDFPSQEQAEEALQKAVRFYRENVGVQGGSVYRVSSDLKKREGENRVGPREAWIEPPATGAVGMAYVRAWKLTNLPVFKEAMLETADGLIRGQLESGGWGENIEFDPDLRPRYAYRVDPRTDSKNRRNYSTFDDNKSQSSLQCLMLTDQALDFKNQQIHEAAMYALNAFVDAQYPNGAWPQRFTEETPKNENAQLKASFPDSWSREYQKISYSKFYTLNDNTISDLIRLMLIAYEIYEDEQWLDAAKRGGDFLILAQLPEPQPGWAQQYNERMQPEWARKFEPPAISGLESQGAMEVLLLLYDKTGEERFLKPIPRALEYYRSIQFKDGQLARFYEMGTDKPLYFTRDYKLVYTDDDLPTHYGFKVRSKLDRLEKQYQTLRSNGPSKRSLIRSVRAPKMSENLANRTAKVIRSLDQRGAWVEDGSMKNFDGVSKVIDTRTYTRNILTLADFIAATKR</sequence>
<dbReference type="EMBL" id="CP036267">
    <property type="protein sequence ID" value="QDT35456.1"/>
    <property type="molecule type" value="Genomic_DNA"/>
</dbReference>
<gene>
    <name evidence="2" type="ORF">Mal48_47330</name>
</gene>
<evidence type="ECO:0000313" key="2">
    <source>
        <dbReference type="EMBL" id="QDT35456.1"/>
    </source>
</evidence>
<name>A0A517QUZ5_9PLAN</name>
<dbReference type="InterPro" id="IPR012669">
    <property type="entry name" value="Pectate_lyase"/>
</dbReference>
<dbReference type="Proteomes" id="UP000315724">
    <property type="component" value="Chromosome"/>
</dbReference>
<keyword evidence="2" id="KW-0456">Lyase</keyword>
<feature type="chain" id="PRO_5022192350" evidence="1">
    <location>
        <begin position="22"/>
        <end position="478"/>
    </location>
</feature>
<organism evidence="2 3">
    <name type="scientific">Thalassoglobus polymorphus</name>
    <dbReference type="NCBI Taxonomy" id="2527994"/>
    <lineage>
        <taxon>Bacteria</taxon>
        <taxon>Pseudomonadati</taxon>
        <taxon>Planctomycetota</taxon>
        <taxon>Planctomycetia</taxon>
        <taxon>Planctomycetales</taxon>
        <taxon>Planctomycetaceae</taxon>
        <taxon>Thalassoglobus</taxon>
    </lineage>
</organism>
<dbReference type="Gene3D" id="1.50.10.20">
    <property type="match status" value="1"/>
</dbReference>
<proteinExistence type="predicted"/>
<evidence type="ECO:0000256" key="1">
    <source>
        <dbReference type="SAM" id="SignalP"/>
    </source>
</evidence>
<dbReference type="SUPFAM" id="SSF81853">
    <property type="entry name" value="Family 10 polysaccharide lyase"/>
    <property type="match status" value="1"/>
</dbReference>
<reference evidence="2 3" key="1">
    <citation type="submission" date="2019-02" db="EMBL/GenBank/DDBJ databases">
        <title>Deep-cultivation of Planctomycetes and their phenomic and genomic characterization uncovers novel biology.</title>
        <authorList>
            <person name="Wiegand S."/>
            <person name="Jogler M."/>
            <person name="Boedeker C."/>
            <person name="Pinto D."/>
            <person name="Vollmers J."/>
            <person name="Rivas-Marin E."/>
            <person name="Kohn T."/>
            <person name="Peeters S.H."/>
            <person name="Heuer A."/>
            <person name="Rast P."/>
            <person name="Oberbeckmann S."/>
            <person name="Bunk B."/>
            <person name="Jeske O."/>
            <person name="Meyerdierks A."/>
            <person name="Storesund J.E."/>
            <person name="Kallscheuer N."/>
            <person name="Luecker S."/>
            <person name="Lage O.M."/>
            <person name="Pohl T."/>
            <person name="Merkel B.J."/>
            <person name="Hornburger P."/>
            <person name="Mueller R.-W."/>
            <person name="Bruemmer F."/>
            <person name="Labrenz M."/>
            <person name="Spormann A.M."/>
            <person name="Op den Camp H."/>
            <person name="Overmann J."/>
            <person name="Amann R."/>
            <person name="Jetten M.S.M."/>
            <person name="Mascher T."/>
            <person name="Medema M.H."/>
            <person name="Devos D.P."/>
            <person name="Kaster A.-K."/>
            <person name="Ovreas L."/>
            <person name="Rohde M."/>
            <person name="Galperin M.Y."/>
            <person name="Jogler C."/>
        </authorList>
    </citation>
    <scope>NUCLEOTIDE SEQUENCE [LARGE SCALE GENOMIC DNA]</scope>
    <source>
        <strain evidence="2 3">Mal48</strain>
    </source>
</reference>
<evidence type="ECO:0000313" key="3">
    <source>
        <dbReference type="Proteomes" id="UP000315724"/>
    </source>
</evidence>
<dbReference type="KEGG" id="tpol:Mal48_47330"/>
<accession>A0A517QUZ5</accession>
<protein>
    <submittedName>
        <fullName evidence="2">Pectic acid lyase</fullName>
    </submittedName>
</protein>
<feature type="signal peptide" evidence="1">
    <location>
        <begin position="1"/>
        <end position="21"/>
    </location>
</feature>
<keyword evidence="1" id="KW-0732">Signal</keyword>
<dbReference type="GO" id="GO:0016829">
    <property type="term" value="F:lyase activity"/>
    <property type="evidence" value="ECO:0007669"/>
    <property type="project" value="UniProtKB-KW"/>
</dbReference>
<dbReference type="RefSeq" id="WP_197441911.1">
    <property type="nucleotide sequence ID" value="NZ_CP036267.1"/>
</dbReference>